<evidence type="ECO:0000313" key="1">
    <source>
        <dbReference type="EMBL" id="MBM0631995.1"/>
    </source>
</evidence>
<accession>A0A8I1IX86</accession>
<dbReference type="EMBL" id="JAEHFQ010000001">
    <property type="protein sequence ID" value="MBM0631995.1"/>
    <property type="molecule type" value="Genomic_DNA"/>
</dbReference>
<comment type="caution">
    <text evidence="1">The sequence shown here is derived from an EMBL/GenBank/DDBJ whole genome shotgun (WGS) entry which is preliminary data.</text>
</comment>
<name>A0A8I1IX86_PAEPO</name>
<dbReference type="Proteomes" id="UP000650605">
    <property type="component" value="Unassembled WGS sequence"/>
</dbReference>
<dbReference type="AlphaFoldDB" id="A0A8I1IX86"/>
<dbReference type="RefSeq" id="WP_165144800.1">
    <property type="nucleotide sequence ID" value="NZ_JAEHFQ010000001.1"/>
</dbReference>
<proteinExistence type="predicted"/>
<sequence length="64" mass="7124">MTDKPQTDIQIGDRVNHRCMGKGTVKYIIPGNIGVLFDHSKAGIPIYVDSDSLTKLQKIKRNTP</sequence>
<organism evidence="1 2">
    <name type="scientific">Paenibacillus polymyxa</name>
    <name type="common">Bacillus polymyxa</name>
    <dbReference type="NCBI Taxonomy" id="1406"/>
    <lineage>
        <taxon>Bacteria</taxon>
        <taxon>Bacillati</taxon>
        <taxon>Bacillota</taxon>
        <taxon>Bacilli</taxon>
        <taxon>Bacillales</taxon>
        <taxon>Paenibacillaceae</taxon>
        <taxon>Paenibacillus</taxon>
    </lineage>
</organism>
<gene>
    <name evidence="1" type="ORF">JDW19_02480</name>
</gene>
<evidence type="ECO:0000313" key="2">
    <source>
        <dbReference type="Proteomes" id="UP000650605"/>
    </source>
</evidence>
<protein>
    <submittedName>
        <fullName evidence="1">Uncharacterized protein</fullName>
    </submittedName>
</protein>
<reference evidence="1" key="1">
    <citation type="submission" date="2020-12" db="EMBL/GenBank/DDBJ databases">
        <title>Paenibacillus polymyxa LMG 27872: a double-edged sword.</title>
        <authorList>
            <person name="Langendries S."/>
            <person name="Garcia Mendez S."/>
            <person name="Beirinckx S."/>
            <person name="Viaene T."/>
            <person name="Baeyen S."/>
            <person name="Goeminne G."/>
            <person name="Willems A."/>
            <person name="Debode J."/>
            <person name="Goormachtig S."/>
        </authorList>
    </citation>
    <scope>NUCLEOTIDE SEQUENCE</scope>
    <source>
        <strain evidence="1">LMG 27872</strain>
    </source>
</reference>